<gene>
    <name evidence="2" type="ORF">L21SP5_03439</name>
</gene>
<evidence type="ECO:0000313" key="2">
    <source>
        <dbReference type="EMBL" id="ALO17050.1"/>
    </source>
</evidence>
<dbReference type="InterPro" id="IPR041527">
    <property type="entry name" value="YhcG_N"/>
</dbReference>
<dbReference type="PANTHER" id="PTHR30547:SF5">
    <property type="entry name" value="NUCLEASE YHCG-RELATED"/>
    <property type="match status" value="1"/>
</dbReference>
<feature type="domain" description="YhcG N-terminal" evidence="1">
    <location>
        <begin position="14"/>
        <end position="149"/>
    </location>
</feature>
<reference evidence="2 3" key="1">
    <citation type="submission" date="2015-11" db="EMBL/GenBank/DDBJ databases">
        <title>Description and complete genome sequence of a novel strain predominating in hypersaline microbial mats and representing a new family of the Bacteriodetes phylum.</title>
        <authorList>
            <person name="Spring S."/>
            <person name="Bunk B."/>
            <person name="Sproer C."/>
            <person name="Klenk H.-P."/>
        </authorList>
    </citation>
    <scope>NUCLEOTIDE SEQUENCE [LARGE SCALE GENOMIC DNA]</scope>
    <source>
        <strain evidence="2 3">L21-Spi-D4</strain>
    </source>
</reference>
<sequence>MKIEKQHIQQFKAVQQYIQTAKSKAHKAVNTALIDLYWNIGAFVHNKIKTSEWGKSVVQELSNYISENEPDSKGFSAQNIWRMKQFYEMYYQNEKLSPLVREISWTHNLLIMSKTTSEEERAFYIQLTKKENYSKRELERQIDNGMYERTISDKQFLSALLREIHPKAENTFRDSYMLDFLTLPKHHSEKDFQKAIGAKAGRVLPSGRTKG</sequence>
<dbReference type="RefSeq" id="WP_057954381.1">
    <property type="nucleotide sequence ID" value="NZ_CP013118.1"/>
</dbReference>
<dbReference type="Pfam" id="PF17761">
    <property type="entry name" value="DUF1016_N"/>
    <property type="match status" value="1"/>
</dbReference>
<dbReference type="AlphaFoldDB" id="A0A0S2I4A1"/>
<protein>
    <recommendedName>
        <fullName evidence="1">YhcG N-terminal domain-containing protein</fullName>
    </recommendedName>
</protein>
<dbReference type="STRING" id="1307839.L21SP5_03439"/>
<dbReference type="PATRIC" id="fig|1307839.3.peg.3616"/>
<dbReference type="KEGG" id="blq:L21SP5_03439"/>
<dbReference type="OrthoDB" id="9801263at2"/>
<evidence type="ECO:0000259" key="1">
    <source>
        <dbReference type="Pfam" id="PF17761"/>
    </source>
</evidence>
<dbReference type="PANTHER" id="PTHR30547">
    <property type="entry name" value="UNCHARACTERIZED PROTEIN YHCG-RELATED"/>
    <property type="match status" value="1"/>
</dbReference>
<dbReference type="Proteomes" id="UP000064893">
    <property type="component" value="Chromosome"/>
</dbReference>
<keyword evidence="3" id="KW-1185">Reference proteome</keyword>
<accession>A0A0S2I4A1</accession>
<dbReference type="InterPro" id="IPR053148">
    <property type="entry name" value="PD-DEXK-like_domain"/>
</dbReference>
<evidence type="ECO:0000313" key="3">
    <source>
        <dbReference type="Proteomes" id="UP000064893"/>
    </source>
</evidence>
<organism evidence="2 3">
    <name type="scientific">Salinivirga cyanobacteriivorans</name>
    <dbReference type="NCBI Taxonomy" id="1307839"/>
    <lineage>
        <taxon>Bacteria</taxon>
        <taxon>Pseudomonadati</taxon>
        <taxon>Bacteroidota</taxon>
        <taxon>Bacteroidia</taxon>
        <taxon>Bacteroidales</taxon>
        <taxon>Salinivirgaceae</taxon>
        <taxon>Salinivirga</taxon>
    </lineage>
</organism>
<dbReference type="EMBL" id="CP013118">
    <property type="protein sequence ID" value="ALO17050.1"/>
    <property type="molecule type" value="Genomic_DNA"/>
</dbReference>
<name>A0A0S2I4A1_9BACT</name>
<proteinExistence type="predicted"/>